<dbReference type="AlphaFoldDB" id="A0A2I0KXU2"/>
<name>A0A2I0KXU2_PUNGR</name>
<comment type="caution">
    <text evidence="2">The sequence shown here is derived from an EMBL/GenBank/DDBJ whole genome shotgun (WGS) entry which is preliminary data.</text>
</comment>
<evidence type="ECO:0000313" key="3">
    <source>
        <dbReference type="Proteomes" id="UP000233551"/>
    </source>
</evidence>
<dbReference type="EMBL" id="PGOL01000319">
    <property type="protein sequence ID" value="PKI72646.1"/>
    <property type="molecule type" value="Genomic_DNA"/>
</dbReference>
<protein>
    <submittedName>
        <fullName evidence="2">Uncharacterized protein</fullName>
    </submittedName>
</protein>
<proteinExistence type="predicted"/>
<organism evidence="2 3">
    <name type="scientific">Punica granatum</name>
    <name type="common">Pomegranate</name>
    <dbReference type="NCBI Taxonomy" id="22663"/>
    <lineage>
        <taxon>Eukaryota</taxon>
        <taxon>Viridiplantae</taxon>
        <taxon>Streptophyta</taxon>
        <taxon>Embryophyta</taxon>
        <taxon>Tracheophyta</taxon>
        <taxon>Spermatophyta</taxon>
        <taxon>Magnoliopsida</taxon>
        <taxon>eudicotyledons</taxon>
        <taxon>Gunneridae</taxon>
        <taxon>Pentapetalae</taxon>
        <taxon>rosids</taxon>
        <taxon>malvids</taxon>
        <taxon>Myrtales</taxon>
        <taxon>Lythraceae</taxon>
        <taxon>Punica</taxon>
    </lineage>
</organism>
<evidence type="ECO:0000256" key="1">
    <source>
        <dbReference type="SAM" id="MobiDB-lite"/>
    </source>
</evidence>
<gene>
    <name evidence="2" type="ORF">CRG98_007023</name>
</gene>
<reference evidence="2 3" key="1">
    <citation type="submission" date="2017-11" db="EMBL/GenBank/DDBJ databases">
        <title>De-novo sequencing of pomegranate (Punica granatum L.) genome.</title>
        <authorList>
            <person name="Akparov Z."/>
            <person name="Amiraslanov A."/>
            <person name="Hajiyeva S."/>
            <person name="Abbasov M."/>
            <person name="Kaur K."/>
            <person name="Hamwieh A."/>
            <person name="Solovyev V."/>
            <person name="Salamov A."/>
            <person name="Braich B."/>
            <person name="Kosarev P."/>
            <person name="Mahmoud A."/>
            <person name="Hajiyev E."/>
            <person name="Babayeva S."/>
            <person name="Izzatullayeva V."/>
            <person name="Mammadov A."/>
            <person name="Mammadov A."/>
            <person name="Sharifova S."/>
            <person name="Ojaghi J."/>
            <person name="Eynullazada K."/>
            <person name="Bayramov B."/>
            <person name="Abdulazimova A."/>
            <person name="Shahmuradov I."/>
        </authorList>
    </citation>
    <scope>NUCLEOTIDE SEQUENCE [LARGE SCALE GENOMIC DNA]</scope>
    <source>
        <strain evidence="3">cv. AG2017</strain>
        <tissue evidence="2">Leaf</tissue>
    </source>
</reference>
<evidence type="ECO:0000313" key="2">
    <source>
        <dbReference type="EMBL" id="PKI72646.1"/>
    </source>
</evidence>
<feature type="region of interest" description="Disordered" evidence="1">
    <location>
        <begin position="1"/>
        <end position="24"/>
    </location>
</feature>
<sequence>MAKTAFKAVPDLSRPTGASDGWKHTITEPDLSVHRHVIGFNSPLVSWAPPRGQLHVHAGPACTGGLRLLGGARLGQLVGPIGPQEELGHVTA</sequence>
<dbReference type="Proteomes" id="UP000233551">
    <property type="component" value="Unassembled WGS sequence"/>
</dbReference>
<keyword evidence="3" id="KW-1185">Reference proteome</keyword>
<accession>A0A2I0KXU2</accession>